<dbReference type="Pfam" id="PF13639">
    <property type="entry name" value="zf-RING_2"/>
    <property type="match status" value="1"/>
</dbReference>
<evidence type="ECO:0000259" key="4">
    <source>
        <dbReference type="PROSITE" id="PS50089"/>
    </source>
</evidence>
<evidence type="ECO:0000313" key="5">
    <source>
        <dbReference type="EMBL" id="KAF2186959.1"/>
    </source>
</evidence>
<keyword evidence="1" id="KW-0479">Metal-binding</keyword>
<keyword evidence="3" id="KW-0472">Membrane</keyword>
<dbReference type="GO" id="GO:0006511">
    <property type="term" value="P:ubiquitin-dependent protein catabolic process"/>
    <property type="evidence" value="ECO:0007669"/>
    <property type="project" value="TreeGrafter"/>
</dbReference>
<feature type="compositionally biased region" description="Polar residues" evidence="2">
    <location>
        <begin position="170"/>
        <end position="187"/>
    </location>
</feature>
<dbReference type="GO" id="GO:0005737">
    <property type="term" value="C:cytoplasm"/>
    <property type="evidence" value="ECO:0007669"/>
    <property type="project" value="TreeGrafter"/>
</dbReference>
<feature type="region of interest" description="Disordered" evidence="2">
    <location>
        <begin position="347"/>
        <end position="440"/>
    </location>
</feature>
<name>A0A6A6E8Q0_9PEZI</name>
<evidence type="ECO:0000256" key="1">
    <source>
        <dbReference type="PROSITE-ProRule" id="PRU00175"/>
    </source>
</evidence>
<dbReference type="SMART" id="SM00184">
    <property type="entry name" value="RING"/>
    <property type="match status" value="1"/>
</dbReference>
<dbReference type="InterPro" id="IPR051826">
    <property type="entry name" value="E3_ubiquitin-ligase_domain"/>
</dbReference>
<feature type="compositionally biased region" description="Polar residues" evidence="2">
    <location>
        <begin position="347"/>
        <end position="356"/>
    </location>
</feature>
<dbReference type="SUPFAM" id="SSF57850">
    <property type="entry name" value="RING/U-box"/>
    <property type="match status" value="1"/>
</dbReference>
<keyword evidence="6" id="KW-1185">Reference proteome</keyword>
<proteinExistence type="predicted"/>
<dbReference type="EMBL" id="ML994628">
    <property type="protein sequence ID" value="KAF2186959.1"/>
    <property type="molecule type" value="Genomic_DNA"/>
</dbReference>
<keyword evidence="1" id="KW-0863">Zinc-finger</keyword>
<keyword evidence="3" id="KW-1133">Transmembrane helix</keyword>
<dbReference type="GO" id="GO:0008270">
    <property type="term" value="F:zinc ion binding"/>
    <property type="evidence" value="ECO:0007669"/>
    <property type="project" value="UniProtKB-KW"/>
</dbReference>
<feature type="compositionally biased region" description="Basic and acidic residues" evidence="2">
    <location>
        <begin position="369"/>
        <end position="381"/>
    </location>
</feature>
<feature type="compositionally biased region" description="Basic and acidic residues" evidence="2">
    <location>
        <begin position="133"/>
        <end position="148"/>
    </location>
</feature>
<dbReference type="OrthoDB" id="8062037at2759"/>
<gene>
    <name evidence="5" type="ORF">K469DRAFT_120385</name>
</gene>
<feature type="compositionally biased region" description="Basic and acidic residues" evidence="2">
    <location>
        <begin position="188"/>
        <end position="200"/>
    </location>
</feature>
<feature type="region of interest" description="Disordered" evidence="2">
    <location>
        <begin position="170"/>
        <end position="239"/>
    </location>
</feature>
<evidence type="ECO:0000313" key="6">
    <source>
        <dbReference type="Proteomes" id="UP000800200"/>
    </source>
</evidence>
<feature type="region of interest" description="Disordered" evidence="2">
    <location>
        <begin position="111"/>
        <end position="156"/>
    </location>
</feature>
<dbReference type="AlphaFoldDB" id="A0A6A6E8Q0"/>
<dbReference type="CDD" id="cd16473">
    <property type="entry name" value="RING-H2_RNF103"/>
    <property type="match status" value="1"/>
</dbReference>
<keyword evidence="1" id="KW-0862">Zinc</keyword>
<dbReference type="FunFam" id="3.30.40.10:FF:000539">
    <property type="entry name" value="Ring finger domain protein"/>
    <property type="match status" value="1"/>
</dbReference>
<feature type="region of interest" description="Disordered" evidence="2">
    <location>
        <begin position="295"/>
        <end position="332"/>
    </location>
</feature>
<dbReference type="GO" id="GO:0061630">
    <property type="term" value="F:ubiquitin protein ligase activity"/>
    <property type="evidence" value="ECO:0007669"/>
    <property type="project" value="TreeGrafter"/>
</dbReference>
<feature type="compositionally biased region" description="Polar residues" evidence="2">
    <location>
        <begin position="383"/>
        <end position="394"/>
    </location>
</feature>
<dbReference type="PROSITE" id="PS50089">
    <property type="entry name" value="ZF_RING_2"/>
    <property type="match status" value="1"/>
</dbReference>
<dbReference type="InterPro" id="IPR013083">
    <property type="entry name" value="Znf_RING/FYVE/PHD"/>
</dbReference>
<evidence type="ECO:0000256" key="2">
    <source>
        <dbReference type="SAM" id="MobiDB-lite"/>
    </source>
</evidence>
<evidence type="ECO:0000256" key="3">
    <source>
        <dbReference type="SAM" id="Phobius"/>
    </source>
</evidence>
<dbReference type="PANTHER" id="PTHR22765:SF434">
    <property type="entry name" value="GB|AAD18119.1-RELATED"/>
    <property type="match status" value="1"/>
</dbReference>
<dbReference type="InterPro" id="IPR001841">
    <property type="entry name" value="Znf_RING"/>
</dbReference>
<accession>A0A6A6E8Q0</accession>
<dbReference type="PANTHER" id="PTHR22765">
    <property type="entry name" value="RING FINGER AND PROTEASE ASSOCIATED DOMAIN-CONTAINING"/>
    <property type="match status" value="1"/>
</dbReference>
<organism evidence="5 6">
    <name type="scientific">Zopfia rhizophila CBS 207.26</name>
    <dbReference type="NCBI Taxonomy" id="1314779"/>
    <lineage>
        <taxon>Eukaryota</taxon>
        <taxon>Fungi</taxon>
        <taxon>Dikarya</taxon>
        <taxon>Ascomycota</taxon>
        <taxon>Pezizomycotina</taxon>
        <taxon>Dothideomycetes</taxon>
        <taxon>Dothideomycetes incertae sedis</taxon>
        <taxon>Zopfiaceae</taxon>
        <taxon>Zopfia</taxon>
    </lineage>
</organism>
<feature type="domain" description="RING-type" evidence="4">
    <location>
        <begin position="247"/>
        <end position="289"/>
    </location>
</feature>
<keyword evidence="3" id="KW-0812">Transmembrane</keyword>
<feature type="transmembrane region" description="Helical" evidence="3">
    <location>
        <begin position="30"/>
        <end position="55"/>
    </location>
</feature>
<dbReference type="Proteomes" id="UP000800200">
    <property type="component" value="Unassembled WGS sequence"/>
</dbReference>
<dbReference type="Gene3D" id="3.30.40.10">
    <property type="entry name" value="Zinc/RING finger domain, C3HC4 (zinc finger)"/>
    <property type="match status" value="1"/>
</dbReference>
<feature type="region of interest" description="Disordered" evidence="2">
    <location>
        <begin position="1"/>
        <end position="22"/>
    </location>
</feature>
<reference evidence="5" key="1">
    <citation type="journal article" date="2020" name="Stud. Mycol.">
        <title>101 Dothideomycetes genomes: a test case for predicting lifestyles and emergence of pathogens.</title>
        <authorList>
            <person name="Haridas S."/>
            <person name="Albert R."/>
            <person name="Binder M."/>
            <person name="Bloem J."/>
            <person name="Labutti K."/>
            <person name="Salamov A."/>
            <person name="Andreopoulos B."/>
            <person name="Baker S."/>
            <person name="Barry K."/>
            <person name="Bills G."/>
            <person name="Bluhm B."/>
            <person name="Cannon C."/>
            <person name="Castanera R."/>
            <person name="Culley D."/>
            <person name="Daum C."/>
            <person name="Ezra D."/>
            <person name="Gonzalez J."/>
            <person name="Henrissat B."/>
            <person name="Kuo A."/>
            <person name="Liang C."/>
            <person name="Lipzen A."/>
            <person name="Lutzoni F."/>
            <person name="Magnuson J."/>
            <person name="Mondo S."/>
            <person name="Nolan M."/>
            <person name="Ohm R."/>
            <person name="Pangilinan J."/>
            <person name="Park H.-J."/>
            <person name="Ramirez L."/>
            <person name="Alfaro M."/>
            <person name="Sun H."/>
            <person name="Tritt A."/>
            <person name="Yoshinaga Y."/>
            <person name="Zwiers L.-H."/>
            <person name="Turgeon B."/>
            <person name="Goodwin S."/>
            <person name="Spatafora J."/>
            <person name="Crous P."/>
            <person name="Grigoriev I."/>
        </authorList>
    </citation>
    <scope>NUCLEOTIDE SEQUENCE</scope>
    <source>
        <strain evidence="5">CBS 207.26</strain>
    </source>
</reference>
<protein>
    <recommendedName>
        <fullName evidence="4">RING-type domain-containing protein</fullName>
    </recommendedName>
</protein>
<sequence length="440" mass="47789">MASSTSQIPPPPAQTSSQSSSGSGPTSSPLLFFVALGFGVVFTNLWIIVGVKYCFRYNQRNRAARATADGEPIDLTAMPRPHRRRREKKLMSMDEVNERFPLAKYKAWKASREDEGLPTAGGINTAPPSRAASLKDVEGVVPSPRDDSASGESPRPATVLSVARDDYNAANTSTQQEPTSLKQSSSTTEKDNEKATELTKVETATSQYPPGKEPADAHDHDADDSDDDDPIRTAAAPEMLAEPGDTCAICLDTLEDDDDIRGLTCGHAFHASCVDPWLTSRRACCPLCKADYYVPKPRPDGEAADQSASGRRPTVTGLRSPTSPQAVWAGARGNPFTRSRVIFVSNSRQVPGNNREQPYGLSSVLNRPGRRDRIAPTDRRQRPNQTHESPSWRTRLQAARPSARPSFPNWFGRSRGNGPADNSTNTPPQPTPAQLEAGNR</sequence>